<dbReference type="PIRSF" id="PIRSF017082">
    <property type="entry name" value="YflP"/>
    <property type="match status" value="1"/>
</dbReference>
<dbReference type="Pfam" id="PF03401">
    <property type="entry name" value="TctC"/>
    <property type="match status" value="1"/>
</dbReference>
<dbReference type="SUPFAM" id="SSF53850">
    <property type="entry name" value="Periplasmic binding protein-like II"/>
    <property type="match status" value="1"/>
</dbReference>
<dbReference type="InterPro" id="IPR005064">
    <property type="entry name" value="BUG"/>
</dbReference>
<dbReference type="AlphaFoldDB" id="A0A424WJ48"/>
<dbReference type="OrthoDB" id="8665620at2"/>
<proteinExistence type="inferred from homology"/>
<dbReference type="CDD" id="cd07012">
    <property type="entry name" value="PBP2_Bug_TTT"/>
    <property type="match status" value="1"/>
</dbReference>
<evidence type="ECO:0000313" key="3">
    <source>
        <dbReference type="Proteomes" id="UP000285324"/>
    </source>
</evidence>
<protein>
    <submittedName>
        <fullName evidence="2">Tripartite tricarboxylate transporter substrate binding protein</fullName>
    </submittedName>
</protein>
<evidence type="ECO:0000256" key="1">
    <source>
        <dbReference type="ARBA" id="ARBA00006987"/>
    </source>
</evidence>
<name>A0A424WJ48_ALCXX</name>
<reference evidence="2 3" key="1">
    <citation type="submission" date="2018-08" db="EMBL/GenBank/DDBJ databases">
        <title>Achromobacter xylosoxidans Genome sequencing and assembly.</title>
        <authorList>
            <person name="Wang R."/>
            <person name="Rensing C."/>
            <person name="Li Y."/>
        </authorList>
    </citation>
    <scope>NUCLEOTIDE SEQUENCE [LARGE SCALE GENOMIC DNA]</scope>
    <source>
        <strain evidence="2 3">GD003A</strain>
    </source>
</reference>
<dbReference type="InterPro" id="IPR042100">
    <property type="entry name" value="Bug_dom1"/>
</dbReference>
<comment type="similarity">
    <text evidence="1">Belongs to the UPF0065 (bug) family.</text>
</comment>
<dbReference type="Gene3D" id="3.40.190.150">
    <property type="entry name" value="Bordetella uptake gene, domain 1"/>
    <property type="match status" value="1"/>
</dbReference>
<organism evidence="2 3">
    <name type="scientific">Alcaligenes xylosoxydans xylosoxydans</name>
    <name type="common">Achromobacter xylosoxidans</name>
    <dbReference type="NCBI Taxonomy" id="85698"/>
    <lineage>
        <taxon>Bacteria</taxon>
        <taxon>Pseudomonadati</taxon>
        <taxon>Pseudomonadota</taxon>
        <taxon>Betaproteobacteria</taxon>
        <taxon>Burkholderiales</taxon>
        <taxon>Alcaligenaceae</taxon>
        <taxon>Achromobacter</taxon>
    </lineage>
</organism>
<dbReference type="Proteomes" id="UP000285324">
    <property type="component" value="Unassembled WGS sequence"/>
</dbReference>
<gene>
    <name evidence="2" type="ORF">DY367_03000</name>
</gene>
<sequence>MMGWPKMIASEPSANEASRRMETIMLKLARGALAALSLAVPLAVPLAAAAAYPDRPVTLVVPSVPGGAADVVGRLVAAEMSKQWGVPVIVENRAGGAGVIGAQAVARAKPDGYTLLLGPDASFTAVPYLMQDVPYRTEDFAPVATLATLQYVLVAAPTAPFKSLRELLEQARARPDAITYASGGPGSTHHLAMALFEHAAGISLKHVPYKAAPQGFVGVMGSQVDLMFIVASTAVPQIKAGKVQGLANAGAAPIAGAPDLPMVKDEVKDFTFYSWFGLFAPARTPAPVLADLQRAVATVLKSPEVRDKMQAQGMIVGDQDGLGLSERIAHDTRVLAPVLSDIKTATSKQQ</sequence>
<accession>A0A424WJ48</accession>
<dbReference type="PANTHER" id="PTHR42928:SF5">
    <property type="entry name" value="BLR1237 PROTEIN"/>
    <property type="match status" value="1"/>
</dbReference>
<comment type="caution">
    <text evidence="2">The sequence shown here is derived from an EMBL/GenBank/DDBJ whole genome shotgun (WGS) entry which is preliminary data.</text>
</comment>
<evidence type="ECO:0000313" key="2">
    <source>
        <dbReference type="EMBL" id="RPJ93310.1"/>
    </source>
</evidence>
<dbReference type="Gene3D" id="3.40.190.10">
    <property type="entry name" value="Periplasmic binding protein-like II"/>
    <property type="match status" value="1"/>
</dbReference>
<dbReference type="PANTHER" id="PTHR42928">
    <property type="entry name" value="TRICARBOXYLATE-BINDING PROTEIN"/>
    <property type="match status" value="1"/>
</dbReference>
<dbReference type="EMBL" id="QVXO01000003">
    <property type="protein sequence ID" value="RPJ93310.1"/>
    <property type="molecule type" value="Genomic_DNA"/>
</dbReference>